<evidence type="ECO:0000256" key="4">
    <source>
        <dbReference type="SAM" id="Phobius"/>
    </source>
</evidence>
<feature type="transmembrane region" description="Helical" evidence="4">
    <location>
        <begin position="214"/>
        <end position="240"/>
    </location>
</feature>
<reference evidence="6 7" key="1">
    <citation type="submission" date="2023-07" db="EMBL/GenBank/DDBJ databases">
        <title>Sorghum-associated microbial communities from plants grown in Nebraska, USA.</title>
        <authorList>
            <person name="Schachtman D."/>
        </authorList>
    </citation>
    <scope>NUCLEOTIDE SEQUENCE [LARGE SCALE GENOMIC DNA]</scope>
    <source>
        <strain evidence="6 7">BE308</strain>
    </source>
</reference>
<feature type="transmembrane region" description="Helical" evidence="4">
    <location>
        <begin position="144"/>
        <end position="166"/>
    </location>
</feature>
<proteinExistence type="predicted"/>
<feature type="transmembrane region" description="Helical" evidence="4">
    <location>
        <begin position="110"/>
        <end position="132"/>
    </location>
</feature>
<evidence type="ECO:0000256" key="2">
    <source>
        <dbReference type="ARBA" id="ARBA00022989"/>
    </source>
</evidence>
<feature type="transmembrane region" description="Helical" evidence="4">
    <location>
        <begin position="280"/>
        <end position="298"/>
    </location>
</feature>
<evidence type="ECO:0000259" key="5">
    <source>
        <dbReference type="PROSITE" id="PS50850"/>
    </source>
</evidence>
<feature type="transmembrane region" description="Helical" evidence="4">
    <location>
        <begin position="304"/>
        <end position="323"/>
    </location>
</feature>
<dbReference type="PANTHER" id="PTHR23537">
    <property type="match status" value="1"/>
</dbReference>
<evidence type="ECO:0000256" key="3">
    <source>
        <dbReference type="ARBA" id="ARBA00023136"/>
    </source>
</evidence>
<evidence type="ECO:0000256" key="1">
    <source>
        <dbReference type="ARBA" id="ARBA00022692"/>
    </source>
</evidence>
<dbReference type="InterPro" id="IPR020846">
    <property type="entry name" value="MFS_dom"/>
</dbReference>
<organism evidence="6 7">
    <name type="scientific">Rhodoferax saidenbachensis</name>
    <dbReference type="NCBI Taxonomy" id="1484693"/>
    <lineage>
        <taxon>Bacteria</taxon>
        <taxon>Pseudomonadati</taxon>
        <taxon>Pseudomonadota</taxon>
        <taxon>Betaproteobacteria</taxon>
        <taxon>Burkholderiales</taxon>
        <taxon>Comamonadaceae</taxon>
        <taxon>Rhodoferax</taxon>
    </lineage>
</organism>
<comment type="caution">
    <text evidence="6">The sequence shown here is derived from an EMBL/GenBank/DDBJ whole genome shotgun (WGS) entry which is preliminary data.</text>
</comment>
<feature type="transmembrane region" description="Helical" evidence="4">
    <location>
        <begin position="370"/>
        <end position="391"/>
    </location>
</feature>
<evidence type="ECO:0000313" key="7">
    <source>
        <dbReference type="Proteomes" id="UP001268089"/>
    </source>
</evidence>
<dbReference type="InterPro" id="IPR036259">
    <property type="entry name" value="MFS_trans_sf"/>
</dbReference>
<evidence type="ECO:0000313" key="6">
    <source>
        <dbReference type="EMBL" id="MDR7307056.1"/>
    </source>
</evidence>
<feature type="transmembrane region" description="Helical" evidence="4">
    <location>
        <begin position="252"/>
        <end position="273"/>
    </location>
</feature>
<dbReference type="Pfam" id="PF06779">
    <property type="entry name" value="MFS_4"/>
    <property type="match status" value="1"/>
</dbReference>
<keyword evidence="2 4" id="KW-1133">Transmembrane helix</keyword>
<gene>
    <name evidence="6" type="ORF">J2X15_002342</name>
</gene>
<dbReference type="Proteomes" id="UP001268089">
    <property type="component" value="Unassembled WGS sequence"/>
</dbReference>
<dbReference type="Gene3D" id="1.20.1250.20">
    <property type="entry name" value="MFS general substrate transporter like domains"/>
    <property type="match status" value="1"/>
</dbReference>
<feature type="transmembrane region" description="Helical" evidence="4">
    <location>
        <begin position="87"/>
        <end position="104"/>
    </location>
</feature>
<feature type="transmembrane region" description="Helical" evidence="4">
    <location>
        <begin position="172"/>
        <end position="193"/>
    </location>
</feature>
<dbReference type="PANTHER" id="PTHR23537:SF1">
    <property type="entry name" value="SUGAR TRANSPORTER"/>
    <property type="match status" value="1"/>
</dbReference>
<keyword evidence="1 4" id="KW-0812">Transmembrane</keyword>
<protein>
    <submittedName>
        <fullName evidence="6">MFS family permease</fullName>
    </submittedName>
</protein>
<keyword evidence="7" id="KW-1185">Reference proteome</keyword>
<keyword evidence="3 4" id="KW-0472">Membrane</keyword>
<feature type="domain" description="Major facilitator superfamily (MFS) profile" evidence="5">
    <location>
        <begin position="214"/>
        <end position="396"/>
    </location>
</feature>
<dbReference type="PROSITE" id="PS50850">
    <property type="entry name" value="MFS"/>
    <property type="match status" value="1"/>
</dbReference>
<accession>A0ABU1ZND1</accession>
<dbReference type="EMBL" id="JAVDXO010000004">
    <property type="protein sequence ID" value="MDR7307056.1"/>
    <property type="molecule type" value="Genomic_DNA"/>
</dbReference>
<feature type="transmembrane region" description="Helical" evidence="4">
    <location>
        <begin position="46"/>
        <end position="66"/>
    </location>
</feature>
<sequence>MRSPKPIAIALAGLVSLAVAMGIGRFAFTPLLPMMLHDGVIDLHGASWLATANYIGYWLGAMACALQPWAWSRWPALRPVVHTKAMRWGLALTVLLTLGMALHWPLAWPLWRLLAGIASALVFVYTSGWCLARLAALGAPQLAGVIYVGPGLGIAVSGLAATAMVATGLSAATGWMAMAALALVLTTVLWPQLQGVVPTVAPPTVASDASGNSAMTVLALAYGLAGFGYIVTATFLPVIARQALPDSIWLDLFWPLFGVGVGLGALLTIRLPTHWDRRHLLMACYALQASGILLGVWWPSLVGFALGSLLIGLPFTAITLFAMQEVRRLRPHGASAFIGLLTAVYGLGQIAGPPWVALLLAHSSTTAQGFALSLETAAASLVMGIALYYWLARRYP</sequence>
<dbReference type="InterPro" id="IPR010645">
    <property type="entry name" value="MFS_4"/>
</dbReference>
<dbReference type="RefSeq" id="WP_310342926.1">
    <property type="nucleotide sequence ID" value="NZ_JAVDXO010000004.1"/>
</dbReference>
<dbReference type="SUPFAM" id="SSF103473">
    <property type="entry name" value="MFS general substrate transporter"/>
    <property type="match status" value="1"/>
</dbReference>
<name>A0ABU1ZND1_9BURK</name>
<feature type="transmembrane region" description="Helical" evidence="4">
    <location>
        <begin position="335"/>
        <end position="358"/>
    </location>
</feature>